<comment type="caution">
    <text evidence="1">The sequence shown here is derived from an EMBL/GenBank/DDBJ whole genome shotgun (WGS) entry which is preliminary data.</text>
</comment>
<evidence type="ECO:0000313" key="2">
    <source>
        <dbReference type="Proteomes" id="UP001164929"/>
    </source>
</evidence>
<accession>A0AAD6QN25</accession>
<reference evidence="1" key="1">
    <citation type="journal article" date="2023" name="Mol. Ecol. Resour.">
        <title>Chromosome-level genome assembly of a triploid poplar Populus alba 'Berolinensis'.</title>
        <authorList>
            <person name="Chen S."/>
            <person name="Yu Y."/>
            <person name="Wang X."/>
            <person name="Wang S."/>
            <person name="Zhang T."/>
            <person name="Zhou Y."/>
            <person name="He R."/>
            <person name="Meng N."/>
            <person name="Wang Y."/>
            <person name="Liu W."/>
            <person name="Liu Z."/>
            <person name="Liu J."/>
            <person name="Guo Q."/>
            <person name="Huang H."/>
            <person name="Sederoff R.R."/>
            <person name="Wang G."/>
            <person name="Qu G."/>
            <person name="Chen S."/>
        </authorList>
    </citation>
    <scope>NUCLEOTIDE SEQUENCE</scope>
    <source>
        <strain evidence="1">SC-2020</strain>
    </source>
</reference>
<name>A0AAD6QN25_9ROSI</name>
<proteinExistence type="predicted"/>
<dbReference type="AlphaFoldDB" id="A0AAD6QN25"/>
<sequence>MTDMQNFTLHISIASSNTGDMKASSFYPSKDKVHLKLSLFAYSHHRIDKFPPMKAFSTFLKGMFAYPCTQKQESKDHSFL</sequence>
<protein>
    <submittedName>
        <fullName evidence="1">Uncharacterized protein</fullName>
    </submittedName>
</protein>
<evidence type="ECO:0000313" key="1">
    <source>
        <dbReference type="EMBL" id="KAJ6993283.1"/>
    </source>
</evidence>
<gene>
    <name evidence="1" type="ORF">NC653_016416</name>
</gene>
<dbReference type="EMBL" id="JAQIZT010000006">
    <property type="protein sequence ID" value="KAJ6993283.1"/>
    <property type="molecule type" value="Genomic_DNA"/>
</dbReference>
<keyword evidence="2" id="KW-1185">Reference proteome</keyword>
<organism evidence="1 2">
    <name type="scientific">Populus alba x Populus x berolinensis</name>
    <dbReference type="NCBI Taxonomy" id="444605"/>
    <lineage>
        <taxon>Eukaryota</taxon>
        <taxon>Viridiplantae</taxon>
        <taxon>Streptophyta</taxon>
        <taxon>Embryophyta</taxon>
        <taxon>Tracheophyta</taxon>
        <taxon>Spermatophyta</taxon>
        <taxon>Magnoliopsida</taxon>
        <taxon>eudicotyledons</taxon>
        <taxon>Gunneridae</taxon>
        <taxon>Pentapetalae</taxon>
        <taxon>rosids</taxon>
        <taxon>fabids</taxon>
        <taxon>Malpighiales</taxon>
        <taxon>Salicaceae</taxon>
        <taxon>Saliceae</taxon>
        <taxon>Populus</taxon>
    </lineage>
</organism>
<dbReference type="Proteomes" id="UP001164929">
    <property type="component" value="Chromosome 6"/>
</dbReference>